<dbReference type="GO" id="GO:0008237">
    <property type="term" value="F:metallopeptidase activity"/>
    <property type="evidence" value="ECO:0007669"/>
    <property type="project" value="UniProtKB-KW"/>
</dbReference>
<evidence type="ECO:0000256" key="4">
    <source>
        <dbReference type="ARBA" id="ARBA00022670"/>
    </source>
</evidence>
<reference evidence="14 15" key="1">
    <citation type="journal article" date="2015" name="Int. J. Syst. Evol. Microbiol.">
        <title>Novibacillus thermophilus gen. nov., sp. nov., a Gram-staining-negative and moderately thermophilic member of the family Thermoactinomycetaceae.</title>
        <authorList>
            <person name="Yang G."/>
            <person name="Chen J."/>
            <person name="Zhou S."/>
        </authorList>
    </citation>
    <scope>NUCLEOTIDE SEQUENCE [LARGE SCALE GENOMIC DNA]</scope>
    <source>
        <strain evidence="14 15">SG-1</strain>
    </source>
</reference>
<comment type="subcellular location">
    <subcellularLocation>
        <location evidence="2">Membrane</location>
        <topology evidence="2">Multi-pass membrane protein</topology>
    </subcellularLocation>
</comment>
<gene>
    <name evidence="14" type="ORF">B0W44_04790</name>
</gene>
<dbReference type="EMBL" id="CP019699">
    <property type="protein sequence ID" value="AQS55191.1"/>
    <property type="molecule type" value="Genomic_DNA"/>
</dbReference>
<evidence type="ECO:0000313" key="15">
    <source>
        <dbReference type="Proteomes" id="UP000188603"/>
    </source>
</evidence>
<keyword evidence="11 12" id="KW-0472">Membrane</keyword>
<feature type="domain" description="Peptidase M50" evidence="13">
    <location>
        <begin position="116"/>
        <end position="148"/>
    </location>
</feature>
<keyword evidence="4" id="KW-0645">Protease</keyword>
<accession>A0A1U9K569</accession>
<dbReference type="PANTHER" id="PTHR39188:SF3">
    <property type="entry name" value="STAGE IV SPORULATION PROTEIN FB"/>
    <property type="match status" value="1"/>
</dbReference>
<evidence type="ECO:0000256" key="11">
    <source>
        <dbReference type="ARBA" id="ARBA00023136"/>
    </source>
</evidence>
<evidence type="ECO:0000256" key="3">
    <source>
        <dbReference type="ARBA" id="ARBA00007931"/>
    </source>
</evidence>
<dbReference type="RefSeq" id="WP_149026930.1">
    <property type="nucleotide sequence ID" value="NZ_CP019699.1"/>
</dbReference>
<evidence type="ECO:0000256" key="6">
    <source>
        <dbReference type="ARBA" id="ARBA00022723"/>
    </source>
</evidence>
<evidence type="ECO:0000259" key="13">
    <source>
        <dbReference type="Pfam" id="PF02163"/>
    </source>
</evidence>
<evidence type="ECO:0000256" key="7">
    <source>
        <dbReference type="ARBA" id="ARBA00022801"/>
    </source>
</evidence>
<keyword evidence="15" id="KW-1185">Reference proteome</keyword>
<sequence>MLIDWPFRSVRFRVHPCFWLVVVPTVWSGYFLEVVTLFGLILIHELGHVSVARHFGWRMTEIELLPFGGVAKTDEWGTVPAKEEMLVAIAGPAFNGIVVVFGAGCYLFGWWDTEWAQFFVTANMWLAGFNLLPIIPLDGGRILQAFLSYRFPFRTCITSSHLISFTLSFGMLAVSVIPFAYGGPPLFNVGVIACFLMMSNAFMWYQKHYQFMRFLIQRQVDDVPKERPVFPLLVSHCDTVQSTIRRWKKEAYHVMVVRDDSGKVLRVLPEERLLDYFLATPSPRATIGDLLD</sequence>
<comment type="similarity">
    <text evidence="3">Belongs to the peptidase M50B family.</text>
</comment>
<evidence type="ECO:0000256" key="2">
    <source>
        <dbReference type="ARBA" id="ARBA00004141"/>
    </source>
</evidence>
<dbReference type="AlphaFoldDB" id="A0A1U9K569"/>
<proteinExistence type="inferred from homology"/>
<feature type="transmembrane region" description="Helical" evidence="12">
    <location>
        <begin position="86"/>
        <end position="109"/>
    </location>
</feature>
<evidence type="ECO:0000313" key="14">
    <source>
        <dbReference type="EMBL" id="AQS55191.1"/>
    </source>
</evidence>
<evidence type="ECO:0000256" key="10">
    <source>
        <dbReference type="ARBA" id="ARBA00023049"/>
    </source>
</evidence>
<feature type="domain" description="Peptidase M50" evidence="13">
    <location>
        <begin position="34"/>
        <end position="106"/>
    </location>
</feature>
<keyword evidence="10" id="KW-0482">Metalloprotease</keyword>
<dbReference type="PANTHER" id="PTHR39188">
    <property type="entry name" value="MEMBRANE-ASSOCIATED ZINC METALLOPROTEASE M50B"/>
    <property type="match status" value="1"/>
</dbReference>
<dbReference type="KEGG" id="ntr:B0W44_04790"/>
<feature type="transmembrane region" description="Helical" evidence="12">
    <location>
        <begin position="20"/>
        <end position="43"/>
    </location>
</feature>
<evidence type="ECO:0000256" key="8">
    <source>
        <dbReference type="ARBA" id="ARBA00022833"/>
    </source>
</evidence>
<protein>
    <recommendedName>
        <fullName evidence="13">Peptidase M50 domain-containing protein</fullName>
    </recommendedName>
</protein>
<keyword evidence="9 12" id="KW-1133">Transmembrane helix</keyword>
<keyword evidence="8" id="KW-0862">Zinc</keyword>
<feature type="transmembrane region" description="Helical" evidence="12">
    <location>
        <begin position="156"/>
        <end position="180"/>
    </location>
</feature>
<dbReference type="Pfam" id="PF02163">
    <property type="entry name" value="Peptidase_M50"/>
    <property type="match status" value="2"/>
</dbReference>
<comment type="cofactor">
    <cofactor evidence="1">
        <name>Zn(2+)</name>
        <dbReference type="ChEBI" id="CHEBI:29105"/>
    </cofactor>
</comment>
<dbReference type="Proteomes" id="UP000188603">
    <property type="component" value="Chromosome"/>
</dbReference>
<dbReference type="InterPro" id="IPR008915">
    <property type="entry name" value="Peptidase_M50"/>
</dbReference>
<dbReference type="GO" id="GO:0046872">
    <property type="term" value="F:metal ion binding"/>
    <property type="evidence" value="ECO:0007669"/>
    <property type="project" value="UniProtKB-KW"/>
</dbReference>
<dbReference type="STRING" id="1471761.B0W44_04790"/>
<keyword evidence="5 12" id="KW-0812">Transmembrane</keyword>
<evidence type="ECO:0000256" key="12">
    <source>
        <dbReference type="SAM" id="Phobius"/>
    </source>
</evidence>
<evidence type="ECO:0000256" key="1">
    <source>
        <dbReference type="ARBA" id="ARBA00001947"/>
    </source>
</evidence>
<organism evidence="14 15">
    <name type="scientific">Novibacillus thermophilus</name>
    <dbReference type="NCBI Taxonomy" id="1471761"/>
    <lineage>
        <taxon>Bacteria</taxon>
        <taxon>Bacillati</taxon>
        <taxon>Bacillota</taxon>
        <taxon>Bacilli</taxon>
        <taxon>Bacillales</taxon>
        <taxon>Thermoactinomycetaceae</taxon>
        <taxon>Novibacillus</taxon>
    </lineage>
</organism>
<evidence type="ECO:0000256" key="9">
    <source>
        <dbReference type="ARBA" id="ARBA00022989"/>
    </source>
</evidence>
<evidence type="ECO:0000256" key="5">
    <source>
        <dbReference type="ARBA" id="ARBA00022692"/>
    </source>
</evidence>
<dbReference type="OrthoDB" id="166377at2"/>
<name>A0A1U9K569_9BACL</name>
<feature type="transmembrane region" description="Helical" evidence="12">
    <location>
        <begin position="186"/>
        <end position="205"/>
    </location>
</feature>
<dbReference type="GO" id="GO:0006508">
    <property type="term" value="P:proteolysis"/>
    <property type="evidence" value="ECO:0007669"/>
    <property type="project" value="UniProtKB-KW"/>
</dbReference>
<feature type="transmembrane region" description="Helical" evidence="12">
    <location>
        <begin position="115"/>
        <end position="135"/>
    </location>
</feature>
<dbReference type="GO" id="GO:0016020">
    <property type="term" value="C:membrane"/>
    <property type="evidence" value="ECO:0007669"/>
    <property type="project" value="UniProtKB-SubCell"/>
</dbReference>
<dbReference type="CDD" id="cd06161">
    <property type="entry name" value="S2P-M50_SpoIVFB"/>
    <property type="match status" value="1"/>
</dbReference>
<keyword evidence="6" id="KW-0479">Metal-binding</keyword>
<keyword evidence="7" id="KW-0378">Hydrolase</keyword>